<accession>A0A401RL96</accession>
<comment type="caution">
    <text evidence="1">The sequence shown here is derived from an EMBL/GenBank/DDBJ whole genome shotgun (WGS) entry which is preliminary data.</text>
</comment>
<feature type="non-terminal residue" evidence="1">
    <location>
        <position position="1"/>
    </location>
</feature>
<evidence type="ECO:0000313" key="1">
    <source>
        <dbReference type="EMBL" id="GCC18922.1"/>
    </source>
</evidence>
<keyword evidence="2" id="KW-1185">Reference proteome</keyword>
<dbReference type="AlphaFoldDB" id="A0A401RL96"/>
<dbReference type="Proteomes" id="UP000287033">
    <property type="component" value="Unassembled WGS sequence"/>
</dbReference>
<evidence type="ECO:0000313" key="2">
    <source>
        <dbReference type="Proteomes" id="UP000287033"/>
    </source>
</evidence>
<protein>
    <submittedName>
        <fullName evidence="1">Uncharacterized protein</fullName>
    </submittedName>
</protein>
<proteinExistence type="predicted"/>
<reference evidence="1 2" key="1">
    <citation type="journal article" date="2018" name="Nat. Ecol. Evol.">
        <title>Shark genomes provide insights into elasmobranch evolution and the origin of vertebrates.</title>
        <authorList>
            <person name="Hara Y"/>
            <person name="Yamaguchi K"/>
            <person name="Onimaru K"/>
            <person name="Kadota M"/>
            <person name="Koyanagi M"/>
            <person name="Keeley SD"/>
            <person name="Tatsumi K"/>
            <person name="Tanaka K"/>
            <person name="Motone F"/>
            <person name="Kageyama Y"/>
            <person name="Nozu R"/>
            <person name="Adachi N"/>
            <person name="Nishimura O"/>
            <person name="Nakagawa R"/>
            <person name="Tanegashima C"/>
            <person name="Kiyatake I"/>
            <person name="Matsumoto R"/>
            <person name="Murakumo K"/>
            <person name="Nishida K"/>
            <person name="Terakita A"/>
            <person name="Kuratani S"/>
            <person name="Sato K"/>
            <person name="Hyodo S Kuraku.S."/>
        </authorList>
    </citation>
    <scope>NUCLEOTIDE SEQUENCE [LARGE SCALE GENOMIC DNA]</scope>
</reference>
<sequence>ENTIRPIVLYGSSDSHLFSIQCPALARYLVCSDVFNAKFRKDYPCDLKRDTSGSEFCTVILK</sequence>
<name>A0A401RL96_CHIPU</name>
<dbReference type="EMBL" id="BEZZ01006141">
    <property type="protein sequence ID" value="GCC18922.1"/>
    <property type="molecule type" value="Genomic_DNA"/>
</dbReference>
<gene>
    <name evidence="1" type="ORF">chiPu_0022156</name>
</gene>
<organism evidence="1 2">
    <name type="scientific">Chiloscyllium punctatum</name>
    <name type="common">Brownbanded bambooshark</name>
    <name type="synonym">Hemiscyllium punctatum</name>
    <dbReference type="NCBI Taxonomy" id="137246"/>
    <lineage>
        <taxon>Eukaryota</taxon>
        <taxon>Metazoa</taxon>
        <taxon>Chordata</taxon>
        <taxon>Craniata</taxon>
        <taxon>Vertebrata</taxon>
        <taxon>Chondrichthyes</taxon>
        <taxon>Elasmobranchii</taxon>
        <taxon>Galeomorphii</taxon>
        <taxon>Galeoidea</taxon>
        <taxon>Orectolobiformes</taxon>
        <taxon>Hemiscylliidae</taxon>
        <taxon>Chiloscyllium</taxon>
    </lineage>
</organism>